<dbReference type="Pfam" id="PF09828">
    <property type="entry name" value="ChrB_C"/>
    <property type="match status" value="1"/>
</dbReference>
<evidence type="ECO:0000313" key="3">
    <source>
        <dbReference type="EMBL" id="MDQ0547480.1"/>
    </source>
</evidence>
<gene>
    <name evidence="3" type="ORF">QO001_006439</name>
</gene>
<dbReference type="RefSeq" id="WP_268868905.1">
    <property type="nucleotide sequence ID" value="NZ_JAUSWL010000027.1"/>
</dbReference>
<dbReference type="Pfam" id="PF20229">
    <property type="entry name" value="ChrB_N"/>
    <property type="match status" value="1"/>
</dbReference>
<feature type="domain" description="ChrB N-terminal" evidence="2">
    <location>
        <begin position="13"/>
        <end position="152"/>
    </location>
</feature>
<evidence type="ECO:0000259" key="1">
    <source>
        <dbReference type="Pfam" id="PF09828"/>
    </source>
</evidence>
<evidence type="ECO:0000313" key="4">
    <source>
        <dbReference type="Proteomes" id="UP001223420"/>
    </source>
</evidence>
<dbReference type="AlphaFoldDB" id="A0AAJ1WZX7"/>
<reference evidence="3" key="1">
    <citation type="submission" date="2023-07" db="EMBL/GenBank/DDBJ databases">
        <title>Genomic Encyclopedia of Type Strains, Phase IV (KMG-IV): sequencing the most valuable type-strain genomes for metagenomic binning, comparative biology and taxonomic classification.</title>
        <authorList>
            <person name="Goeker M."/>
        </authorList>
    </citation>
    <scope>NUCLEOTIDE SEQUENCE</scope>
    <source>
        <strain evidence="3">DSM 19569</strain>
    </source>
</reference>
<name>A0AAJ1WZX7_9HYPH</name>
<dbReference type="Proteomes" id="UP001223420">
    <property type="component" value="Unassembled WGS sequence"/>
</dbReference>
<dbReference type="InterPro" id="IPR018634">
    <property type="entry name" value="ChrB_C"/>
</dbReference>
<comment type="caution">
    <text evidence="3">The sequence shown here is derived from an EMBL/GenBank/DDBJ whole genome shotgun (WGS) entry which is preliminary data.</text>
</comment>
<accession>A0AAJ1WZX7</accession>
<feature type="domain" description="ChrB C-terminal" evidence="1">
    <location>
        <begin position="181"/>
        <end position="311"/>
    </location>
</feature>
<proteinExistence type="predicted"/>
<evidence type="ECO:0008006" key="5">
    <source>
        <dbReference type="Google" id="ProtNLM"/>
    </source>
</evidence>
<dbReference type="EMBL" id="JAUSWL010000027">
    <property type="protein sequence ID" value="MDQ0547480.1"/>
    <property type="molecule type" value="Genomic_DNA"/>
</dbReference>
<sequence>MLHQIPTKPAYFRVKIWRRLNAIGAVAIKGAVYALPAGDQSREDFEWLLKEIIEGGGEAMIWEATLLAGMSDQEVRELFNAARDDEYTDIIKVVRKLDAALVAMPSANVSEAAAQLKRLMSRRDTIVAIDFFGANGREAADGILEALEARLSTLEIAVQEGVVDGRQKEAPMSMSLKGRTWVTRQDVHVDRIASAWLIRRYIDSEAQFKFVQAKNYTLLADELRFDMFEAEFTHEGDMCTFEVLLSRFALREPALVAIGQVVHDIDLKDNKFGREETAGIKALIAGVCVSTSSDEERLTRGGAVFDVLFESFRKPRA</sequence>
<dbReference type="InterPro" id="IPR046858">
    <property type="entry name" value="ChrB_N"/>
</dbReference>
<evidence type="ECO:0000259" key="2">
    <source>
        <dbReference type="Pfam" id="PF20229"/>
    </source>
</evidence>
<protein>
    <recommendedName>
        <fullName evidence="5">ChrB protein</fullName>
    </recommendedName>
</protein>
<organism evidence="3 4">
    <name type="scientific">Methylobacterium brachiatum</name>
    <dbReference type="NCBI Taxonomy" id="269660"/>
    <lineage>
        <taxon>Bacteria</taxon>
        <taxon>Pseudomonadati</taxon>
        <taxon>Pseudomonadota</taxon>
        <taxon>Alphaproteobacteria</taxon>
        <taxon>Hyphomicrobiales</taxon>
        <taxon>Methylobacteriaceae</taxon>
        <taxon>Methylobacterium</taxon>
    </lineage>
</organism>